<protein>
    <submittedName>
        <fullName evidence="1">Uncharacterized protein</fullName>
    </submittedName>
</protein>
<comment type="caution">
    <text evidence="1">The sequence shown here is derived from an EMBL/GenBank/DDBJ whole genome shotgun (WGS) entry which is preliminary data.</text>
</comment>
<reference evidence="2" key="1">
    <citation type="submission" date="2017-01" db="EMBL/GenBank/DDBJ databases">
        <title>Comparative genomics of anhydrobiosis in the tardigrade Hypsibius dujardini.</title>
        <authorList>
            <person name="Yoshida Y."/>
            <person name="Koutsovoulos G."/>
            <person name="Laetsch D."/>
            <person name="Stevens L."/>
            <person name="Kumar S."/>
            <person name="Horikawa D."/>
            <person name="Ishino K."/>
            <person name="Komine S."/>
            <person name="Tomita M."/>
            <person name="Blaxter M."/>
            <person name="Arakawa K."/>
        </authorList>
    </citation>
    <scope>NUCLEOTIDE SEQUENCE [LARGE SCALE GENOMIC DNA]</scope>
    <source>
        <strain evidence="2">Z151</strain>
    </source>
</reference>
<proteinExistence type="predicted"/>
<evidence type="ECO:0000313" key="1">
    <source>
        <dbReference type="EMBL" id="OQV22213.1"/>
    </source>
</evidence>
<name>A0A1W0X408_HYPEX</name>
<keyword evidence="2" id="KW-1185">Reference proteome</keyword>
<organism evidence="1 2">
    <name type="scientific">Hypsibius exemplaris</name>
    <name type="common">Freshwater tardigrade</name>
    <dbReference type="NCBI Taxonomy" id="2072580"/>
    <lineage>
        <taxon>Eukaryota</taxon>
        <taxon>Metazoa</taxon>
        <taxon>Ecdysozoa</taxon>
        <taxon>Tardigrada</taxon>
        <taxon>Eutardigrada</taxon>
        <taxon>Parachela</taxon>
        <taxon>Hypsibioidea</taxon>
        <taxon>Hypsibiidae</taxon>
        <taxon>Hypsibius</taxon>
    </lineage>
</organism>
<dbReference type="AlphaFoldDB" id="A0A1W0X408"/>
<evidence type="ECO:0000313" key="2">
    <source>
        <dbReference type="Proteomes" id="UP000192578"/>
    </source>
</evidence>
<dbReference type="EMBL" id="MTYJ01000018">
    <property type="protein sequence ID" value="OQV22213.1"/>
    <property type="molecule type" value="Genomic_DNA"/>
</dbReference>
<accession>A0A1W0X408</accession>
<dbReference type="Proteomes" id="UP000192578">
    <property type="component" value="Unassembled WGS sequence"/>
</dbReference>
<gene>
    <name evidence="1" type="ORF">BV898_03715</name>
</gene>
<sequence length="115" mass="12789">MNESTAGNKTAMGERILDNLAAPPDEHERIVVKAKTVRERDNGVVINTDASSIADFGIHLRLCGKTLVVLKNHNFLTVGDLRVLEREDLGMPLRDLTIIKVFLFPELPKDLRAVT</sequence>